<reference evidence="2 3" key="1">
    <citation type="journal article" date="2018" name="J. Allergy Clin. Immunol.">
        <title>High-quality assembly of Dermatophagoides pteronyssinus genome and transcriptome reveals a wide range of novel allergens.</title>
        <authorList>
            <person name="Liu X.Y."/>
            <person name="Yang K.Y."/>
            <person name="Wang M.Q."/>
            <person name="Kwok J.S."/>
            <person name="Zeng X."/>
            <person name="Yang Z."/>
            <person name="Xiao X.J."/>
            <person name="Lau C.P."/>
            <person name="Li Y."/>
            <person name="Huang Z.M."/>
            <person name="Ba J.G."/>
            <person name="Yim A.K."/>
            <person name="Ouyang C.Y."/>
            <person name="Ngai S.M."/>
            <person name="Chan T.F."/>
            <person name="Leung E.L."/>
            <person name="Liu L."/>
            <person name="Liu Z.G."/>
            <person name="Tsui S.K."/>
        </authorList>
    </citation>
    <scope>NUCLEOTIDE SEQUENCE [LARGE SCALE GENOMIC DNA]</scope>
    <source>
        <strain evidence="2">Derp</strain>
    </source>
</reference>
<reference evidence="2 3" key="2">
    <citation type="journal article" date="2022" name="Mol. Biol. Evol.">
        <title>Comparative Genomics Reveals Insights into the Divergent Evolution of Astigmatic Mites and Household Pest Adaptations.</title>
        <authorList>
            <person name="Xiong Q."/>
            <person name="Wan A.T."/>
            <person name="Liu X."/>
            <person name="Fung C.S."/>
            <person name="Xiao X."/>
            <person name="Malainual N."/>
            <person name="Hou J."/>
            <person name="Wang L."/>
            <person name="Wang M."/>
            <person name="Yang K.Y."/>
            <person name="Cui Y."/>
            <person name="Leung E.L."/>
            <person name="Nong W."/>
            <person name="Shin S.K."/>
            <person name="Au S.W."/>
            <person name="Jeong K.Y."/>
            <person name="Chew F.T."/>
            <person name="Hui J.H."/>
            <person name="Leung T.F."/>
            <person name="Tungtrongchitr A."/>
            <person name="Zhong N."/>
            <person name="Liu Z."/>
            <person name="Tsui S.K."/>
        </authorList>
    </citation>
    <scope>NUCLEOTIDE SEQUENCE [LARGE SCALE GENOMIC DNA]</scope>
    <source>
        <strain evidence="2">Derp</strain>
    </source>
</reference>
<sequence>MSDIKMFSTIKTTTWAVILMASLWFWSGPFCCYGYSAKYDSKSDNNNDQDLNIHHYEIERVKSAVSAKWSDVEKIVSSKKFQNDDDRIEINIFLLILNPNVKNFPKQQKRMSKHQKNKKLTGHDDNDHKIISQFQYSALHFHLITDEYNLIKDNDVGKKKLFHFIVINNDDGNSPHRQYNKMFNYLRQHSAIEERTIIDKWQLERHPFMLVKLSNKPRGANVQIMKNFDKPHAIMMIFWFGKVTHLPLLRYTGIGQNKLSNTVNILIILISLISFIMDQRRKRPYLQQFTSLPALLFPIGFVWSQIHGDSDKNGQNLFGSIISFSLNSSAQFLSESFLIMTVNFTFSYCLYVYTQLISNDYKKLKPDASDQSPKRKQDGKINIKNNNDNNRYATCMLLFMGGSFFIVNLIFRLKLNR</sequence>
<dbReference type="EMBL" id="NJHN03000008">
    <property type="protein sequence ID" value="KAH9426899.1"/>
    <property type="molecule type" value="Genomic_DNA"/>
</dbReference>
<evidence type="ECO:0000313" key="3">
    <source>
        <dbReference type="Proteomes" id="UP000887458"/>
    </source>
</evidence>
<feature type="transmembrane region" description="Helical" evidence="1">
    <location>
        <begin position="289"/>
        <end position="306"/>
    </location>
</feature>
<evidence type="ECO:0000313" key="2">
    <source>
        <dbReference type="EMBL" id="KAH9426899.1"/>
    </source>
</evidence>
<keyword evidence="1" id="KW-1133">Transmembrane helix</keyword>
<keyword evidence="3" id="KW-1185">Reference proteome</keyword>
<comment type="caution">
    <text evidence="2">The sequence shown here is derived from an EMBL/GenBank/DDBJ whole genome shotgun (WGS) entry which is preliminary data.</text>
</comment>
<proteinExistence type="predicted"/>
<organism evidence="2 3">
    <name type="scientific">Dermatophagoides pteronyssinus</name>
    <name type="common">European house dust mite</name>
    <dbReference type="NCBI Taxonomy" id="6956"/>
    <lineage>
        <taxon>Eukaryota</taxon>
        <taxon>Metazoa</taxon>
        <taxon>Ecdysozoa</taxon>
        <taxon>Arthropoda</taxon>
        <taxon>Chelicerata</taxon>
        <taxon>Arachnida</taxon>
        <taxon>Acari</taxon>
        <taxon>Acariformes</taxon>
        <taxon>Sarcoptiformes</taxon>
        <taxon>Astigmata</taxon>
        <taxon>Psoroptidia</taxon>
        <taxon>Analgoidea</taxon>
        <taxon>Pyroglyphidae</taxon>
        <taxon>Dermatophagoidinae</taxon>
        <taxon>Dermatophagoides</taxon>
    </lineage>
</organism>
<accession>A0ABQ8JWF9</accession>
<name>A0ABQ8JWF9_DERPT</name>
<gene>
    <name evidence="2" type="ORF">DERP_003001</name>
</gene>
<keyword evidence="1" id="KW-0472">Membrane</keyword>
<keyword evidence="1" id="KW-0812">Transmembrane</keyword>
<protein>
    <submittedName>
        <fullName evidence="2">Uncharacterized protein</fullName>
    </submittedName>
</protein>
<feature type="transmembrane region" description="Helical" evidence="1">
    <location>
        <begin position="332"/>
        <end position="353"/>
    </location>
</feature>
<feature type="transmembrane region" description="Helical" evidence="1">
    <location>
        <begin position="392"/>
        <end position="411"/>
    </location>
</feature>
<evidence type="ECO:0000256" key="1">
    <source>
        <dbReference type="SAM" id="Phobius"/>
    </source>
</evidence>
<feature type="transmembrane region" description="Helical" evidence="1">
    <location>
        <begin position="259"/>
        <end position="277"/>
    </location>
</feature>
<dbReference type="Proteomes" id="UP000887458">
    <property type="component" value="Unassembled WGS sequence"/>
</dbReference>